<organism evidence="2 3">
    <name type="scientific">Oryzias latipes</name>
    <name type="common">Japanese rice fish</name>
    <name type="synonym">Japanese killifish</name>
    <dbReference type="NCBI Taxonomy" id="8090"/>
    <lineage>
        <taxon>Eukaryota</taxon>
        <taxon>Metazoa</taxon>
        <taxon>Chordata</taxon>
        <taxon>Craniata</taxon>
        <taxon>Vertebrata</taxon>
        <taxon>Euteleostomi</taxon>
        <taxon>Actinopterygii</taxon>
        <taxon>Neopterygii</taxon>
        <taxon>Teleostei</taxon>
        <taxon>Neoteleostei</taxon>
        <taxon>Acanthomorphata</taxon>
        <taxon>Ovalentaria</taxon>
        <taxon>Atherinomorphae</taxon>
        <taxon>Beloniformes</taxon>
        <taxon>Adrianichthyidae</taxon>
        <taxon>Oryziinae</taxon>
        <taxon>Oryzias</taxon>
    </lineage>
</organism>
<reference evidence="2 3" key="1">
    <citation type="journal article" date="2007" name="Nature">
        <title>The medaka draft genome and insights into vertebrate genome evolution.</title>
        <authorList>
            <person name="Kasahara M."/>
            <person name="Naruse K."/>
            <person name="Sasaki S."/>
            <person name="Nakatani Y."/>
            <person name="Qu W."/>
            <person name="Ahsan B."/>
            <person name="Yamada T."/>
            <person name="Nagayasu Y."/>
            <person name="Doi K."/>
            <person name="Kasai Y."/>
            <person name="Jindo T."/>
            <person name="Kobayashi D."/>
            <person name="Shimada A."/>
            <person name="Toyoda A."/>
            <person name="Kuroki Y."/>
            <person name="Fujiyama A."/>
            <person name="Sasaki T."/>
            <person name="Shimizu A."/>
            <person name="Asakawa S."/>
            <person name="Shimizu N."/>
            <person name="Hashimoto S."/>
            <person name="Yang J."/>
            <person name="Lee Y."/>
            <person name="Matsushima K."/>
            <person name="Sugano S."/>
            <person name="Sakaizumi M."/>
            <person name="Narita T."/>
            <person name="Ohishi K."/>
            <person name="Haga S."/>
            <person name="Ohta F."/>
            <person name="Nomoto H."/>
            <person name="Nogata K."/>
            <person name="Morishita T."/>
            <person name="Endo T."/>
            <person name="Shin-I T."/>
            <person name="Takeda H."/>
            <person name="Morishita S."/>
            <person name="Kohara Y."/>
        </authorList>
    </citation>
    <scope>NUCLEOTIDE SEQUENCE [LARGE SCALE GENOMIC DNA]</scope>
    <source>
        <strain evidence="2 3">Hd-rR</strain>
    </source>
</reference>
<dbReference type="AlphaFoldDB" id="A0A3B3H9Z5"/>
<dbReference type="Bgee" id="ENSORLG00000024894">
    <property type="expression patterns" value="Expressed in mesonephros and 15 other cell types or tissues"/>
</dbReference>
<accession>A0A3B3H9Z5</accession>
<reference evidence="2" key="2">
    <citation type="submission" date="2025-08" db="UniProtKB">
        <authorList>
            <consortium name="Ensembl"/>
        </authorList>
    </citation>
    <scope>IDENTIFICATION</scope>
    <source>
        <strain evidence="2">Hd-rR</strain>
    </source>
</reference>
<name>A0A3B3H9Z5_ORYLA</name>
<feature type="compositionally biased region" description="Low complexity" evidence="1">
    <location>
        <begin position="98"/>
        <end position="123"/>
    </location>
</feature>
<dbReference type="InParanoid" id="A0A3B3H9Z5"/>
<sequence length="148" mass="15803">MAVIISAAEMGFTGSLVGSSIPWREPAAYMGTMTGCFFCPPQLTMFRVSMPKQPSRALLQWEPPHWYLRPSASCTSWSRAHTPPHLQESQPGGGASSGLGSAPSSRTFRTATCSSSSGTAAAGKPAQVRSMKTRKAVVDGIWRKSRAL</sequence>
<feature type="region of interest" description="Disordered" evidence="1">
    <location>
        <begin position="75"/>
        <end position="131"/>
    </location>
</feature>
<protein>
    <submittedName>
        <fullName evidence="2">Uncharacterized protein</fullName>
    </submittedName>
</protein>
<dbReference type="Proteomes" id="UP000001038">
    <property type="component" value="Chromosome 1"/>
</dbReference>
<proteinExistence type="predicted"/>
<dbReference type="GeneTree" id="ENSGT00390000001858"/>
<evidence type="ECO:0000256" key="1">
    <source>
        <dbReference type="SAM" id="MobiDB-lite"/>
    </source>
</evidence>
<evidence type="ECO:0000313" key="3">
    <source>
        <dbReference type="Proteomes" id="UP000001038"/>
    </source>
</evidence>
<reference evidence="2" key="3">
    <citation type="submission" date="2025-09" db="UniProtKB">
        <authorList>
            <consortium name="Ensembl"/>
        </authorList>
    </citation>
    <scope>IDENTIFICATION</scope>
    <source>
        <strain evidence="2">Hd-rR</strain>
    </source>
</reference>
<keyword evidence="3" id="KW-1185">Reference proteome</keyword>
<evidence type="ECO:0000313" key="2">
    <source>
        <dbReference type="Ensembl" id="ENSORLP00000028687.1"/>
    </source>
</evidence>
<dbReference type="Ensembl" id="ENSORLT00000040328.1">
    <property type="protein sequence ID" value="ENSORLP00000028687.1"/>
    <property type="gene ID" value="ENSORLG00000024894.1"/>
</dbReference>